<accession>A0A699J2G9</accession>
<protein>
    <recommendedName>
        <fullName evidence="2">Protein ALP1-like</fullName>
    </recommendedName>
</protein>
<dbReference type="PANTHER" id="PTHR47150:SF6">
    <property type="entry name" value="OS01G0872900 PROTEIN"/>
    <property type="match status" value="1"/>
</dbReference>
<dbReference type="PANTHER" id="PTHR47150">
    <property type="entry name" value="OS12G0169200 PROTEIN"/>
    <property type="match status" value="1"/>
</dbReference>
<name>A0A699J2G9_TANCI</name>
<organism evidence="1">
    <name type="scientific">Tanacetum cinerariifolium</name>
    <name type="common">Dalmatian daisy</name>
    <name type="synonym">Chrysanthemum cinerariifolium</name>
    <dbReference type="NCBI Taxonomy" id="118510"/>
    <lineage>
        <taxon>Eukaryota</taxon>
        <taxon>Viridiplantae</taxon>
        <taxon>Streptophyta</taxon>
        <taxon>Embryophyta</taxon>
        <taxon>Tracheophyta</taxon>
        <taxon>Spermatophyta</taxon>
        <taxon>Magnoliopsida</taxon>
        <taxon>eudicotyledons</taxon>
        <taxon>Gunneridae</taxon>
        <taxon>Pentapetalae</taxon>
        <taxon>asterids</taxon>
        <taxon>campanulids</taxon>
        <taxon>Asterales</taxon>
        <taxon>Asteraceae</taxon>
        <taxon>Asteroideae</taxon>
        <taxon>Anthemideae</taxon>
        <taxon>Anthemidinae</taxon>
        <taxon>Tanacetum</taxon>
    </lineage>
</organism>
<reference evidence="1" key="1">
    <citation type="journal article" date="2019" name="Sci. Rep.">
        <title>Draft genome of Tanacetum cinerariifolium, the natural source of mosquito coil.</title>
        <authorList>
            <person name="Yamashiro T."/>
            <person name="Shiraishi A."/>
            <person name="Satake H."/>
            <person name="Nakayama K."/>
        </authorList>
    </citation>
    <scope>NUCLEOTIDE SEQUENCE</scope>
</reference>
<dbReference type="InterPro" id="IPR006912">
    <property type="entry name" value="Harbinger_derived_prot"/>
</dbReference>
<dbReference type="EMBL" id="BKCJ010360871">
    <property type="protein sequence ID" value="GFA04761.1"/>
    <property type="molecule type" value="Genomic_DNA"/>
</dbReference>
<dbReference type="Pfam" id="PF04827">
    <property type="entry name" value="Plant_tran"/>
    <property type="match status" value="1"/>
</dbReference>
<evidence type="ECO:0000313" key="1">
    <source>
        <dbReference type="EMBL" id="GFA04761.1"/>
    </source>
</evidence>
<proteinExistence type="predicted"/>
<evidence type="ECO:0008006" key="2">
    <source>
        <dbReference type="Google" id="ProtNLM"/>
    </source>
</evidence>
<gene>
    <name evidence="1" type="ORF">Tci_576733</name>
</gene>
<dbReference type="AlphaFoldDB" id="A0A699J2G9"/>
<feature type="non-terminal residue" evidence="1">
    <location>
        <position position="1"/>
    </location>
</feature>
<sequence length="208" mass="24273">LRKPLVDKPMPSVSPAINPVAWEMMHSDPLLLLTDSIQSDEEPYNFFEVDDETDVWFMMQVYKYNQRLQGEQNRPRLTRNPIFRERDDAKARLMRDYFIDGCKNGKIVQNHGRGNTVPDANNSIIFLDNSLLFDELLDDIALVTPFVVNGVGFENGYYLADEIYPQWKTFVKSFWSQMTRNVVTLKGDRKVHERMSNVLLVFSKDVEE</sequence>
<comment type="caution">
    <text evidence="1">The sequence shown here is derived from an EMBL/GenBank/DDBJ whole genome shotgun (WGS) entry which is preliminary data.</text>
</comment>